<keyword evidence="2" id="KW-1185">Reference proteome</keyword>
<reference evidence="1" key="1">
    <citation type="submission" date="2017-07" db="EMBL/GenBank/DDBJ databases">
        <title>Taro Niue Genome Assembly and Annotation.</title>
        <authorList>
            <person name="Atibalentja N."/>
            <person name="Keating K."/>
            <person name="Fields C.J."/>
        </authorList>
    </citation>
    <scope>NUCLEOTIDE SEQUENCE</scope>
    <source>
        <strain evidence="1">Niue_2</strain>
        <tissue evidence="1">Leaf</tissue>
    </source>
</reference>
<dbReference type="Proteomes" id="UP000652761">
    <property type="component" value="Unassembled WGS sequence"/>
</dbReference>
<protein>
    <submittedName>
        <fullName evidence="1">Uncharacterized protein</fullName>
    </submittedName>
</protein>
<evidence type="ECO:0000313" key="2">
    <source>
        <dbReference type="Proteomes" id="UP000652761"/>
    </source>
</evidence>
<accession>A0A843UT85</accession>
<dbReference type="AlphaFoldDB" id="A0A843UT85"/>
<organism evidence="1 2">
    <name type="scientific">Colocasia esculenta</name>
    <name type="common">Wild taro</name>
    <name type="synonym">Arum esculentum</name>
    <dbReference type="NCBI Taxonomy" id="4460"/>
    <lineage>
        <taxon>Eukaryota</taxon>
        <taxon>Viridiplantae</taxon>
        <taxon>Streptophyta</taxon>
        <taxon>Embryophyta</taxon>
        <taxon>Tracheophyta</taxon>
        <taxon>Spermatophyta</taxon>
        <taxon>Magnoliopsida</taxon>
        <taxon>Liliopsida</taxon>
        <taxon>Araceae</taxon>
        <taxon>Aroideae</taxon>
        <taxon>Colocasieae</taxon>
        <taxon>Colocasia</taxon>
    </lineage>
</organism>
<dbReference type="EMBL" id="NMUH01000795">
    <property type="protein sequence ID" value="MQL84934.1"/>
    <property type="molecule type" value="Genomic_DNA"/>
</dbReference>
<evidence type="ECO:0000313" key="1">
    <source>
        <dbReference type="EMBL" id="MQL84934.1"/>
    </source>
</evidence>
<gene>
    <name evidence="1" type="ORF">Taro_017434</name>
</gene>
<proteinExistence type="predicted"/>
<sequence length="76" mass="7701">MASPVSSVPSLCTSPSGSPDPWAAVPMFGFLVGAKGPGVGAVTGSLAFSVFPLRGLHVEQGNAEKSSDCVFFTEVE</sequence>
<name>A0A843UT85_COLES</name>
<comment type="caution">
    <text evidence="1">The sequence shown here is derived from an EMBL/GenBank/DDBJ whole genome shotgun (WGS) entry which is preliminary data.</text>
</comment>